<reference evidence="1 2" key="1">
    <citation type="journal article" date="2019" name="Sci. Rep.">
        <title>Orb-weaving spider Araneus ventricosus genome elucidates the spidroin gene catalogue.</title>
        <authorList>
            <person name="Kono N."/>
            <person name="Nakamura H."/>
            <person name="Ohtoshi R."/>
            <person name="Moran D.A.P."/>
            <person name="Shinohara A."/>
            <person name="Yoshida Y."/>
            <person name="Fujiwara M."/>
            <person name="Mori M."/>
            <person name="Tomita M."/>
            <person name="Arakawa K."/>
        </authorList>
    </citation>
    <scope>NUCLEOTIDE SEQUENCE [LARGE SCALE GENOMIC DNA]</scope>
</reference>
<evidence type="ECO:0000313" key="1">
    <source>
        <dbReference type="EMBL" id="GBL97901.1"/>
    </source>
</evidence>
<gene>
    <name evidence="1" type="ORF">AVEN_127011_1</name>
</gene>
<proteinExistence type="predicted"/>
<accession>A0A4Y2C078</accession>
<dbReference type="AlphaFoldDB" id="A0A4Y2C078"/>
<sequence>MVIGTLDMLSTNKITGTLRRKMMRQKSKFQPQKGTTEKLNVLISSESSQSHSDDIFQTQSQASTSADTCLLHFTFKNALQIRTFRQGWTIIATAVLHTSTSEIDKKISSAGNTRLPENWSQKMTKSYKYLLYTSTDGRIKL</sequence>
<keyword evidence="2" id="KW-1185">Reference proteome</keyword>
<dbReference type="EMBL" id="BGPR01000134">
    <property type="protein sequence ID" value="GBL97901.1"/>
    <property type="molecule type" value="Genomic_DNA"/>
</dbReference>
<protein>
    <submittedName>
        <fullName evidence="1">Uncharacterized protein</fullName>
    </submittedName>
</protein>
<name>A0A4Y2C078_ARAVE</name>
<dbReference type="Proteomes" id="UP000499080">
    <property type="component" value="Unassembled WGS sequence"/>
</dbReference>
<evidence type="ECO:0000313" key="2">
    <source>
        <dbReference type="Proteomes" id="UP000499080"/>
    </source>
</evidence>
<organism evidence="1 2">
    <name type="scientific">Araneus ventricosus</name>
    <name type="common">Orbweaver spider</name>
    <name type="synonym">Epeira ventricosa</name>
    <dbReference type="NCBI Taxonomy" id="182803"/>
    <lineage>
        <taxon>Eukaryota</taxon>
        <taxon>Metazoa</taxon>
        <taxon>Ecdysozoa</taxon>
        <taxon>Arthropoda</taxon>
        <taxon>Chelicerata</taxon>
        <taxon>Arachnida</taxon>
        <taxon>Araneae</taxon>
        <taxon>Araneomorphae</taxon>
        <taxon>Entelegynae</taxon>
        <taxon>Araneoidea</taxon>
        <taxon>Araneidae</taxon>
        <taxon>Araneus</taxon>
    </lineage>
</organism>
<comment type="caution">
    <text evidence="1">The sequence shown here is derived from an EMBL/GenBank/DDBJ whole genome shotgun (WGS) entry which is preliminary data.</text>
</comment>